<dbReference type="SMART" id="SM00353">
    <property type="entry name" value="HLH"/>
    <property type="match status" value="1"/>
</dbReference>
<name>A0A0C9MZ44_9FUNG</name>
<feature type="compositionally biased region" description="Polar residues" evidence="6">
    <location>
        <begin position="145"/>
        <end position="158"/>
    </location>
</feature>
<keyword evidence="2" id="KW-0238">DNA-binding</keyword>
<evidence type="ECO:0000256" key="2">
    <source>
        <dbReference type="ARBA" id="ARBA00023125"/>
    </source>
</evidence>
<keyword evidence="3" id="KW-0010">Activator</keyword>
<dbReference type="EMBL" id="DF836455">
    <property type="protein sequence ID" value="GAN07553.1"/>
    <property type="molecule type" value="Genomic_DNA"/>
</dbReference>
<keyword evidence="1" id="KW-0805">Transcription regulation</keyword>
<feature type="compositionally biased region" description="Low complexity" evidence="6">
    <location>
        <begin position="159"/>
        <end position="175"/>
    </location>
</feature>
<dbReference type="PANTHER" id="PTHR10328:SF3">
    <property type="entry name" value="PROTEIN MAX"/>
    <property type="match status" value="1"/>
</dbReference>
<evidence type="ECO:0000313" key="9">
    <source>
        <dbReference type="Proteomes" id="UP000053815"/>
    </source>
</evidence>
<accession>A0A0C9MZ44</accession>
<feature type="compositionally biased region" description="Basic and acidic residues" evidence="6">
    <location>
        <begin position="193"/>
        <end position="202"/>
    </location>
</feature>
<keyword evidence="4" id="KW-0804">Transcription</keyword>
<evidence type="ECO:0000313" key="8">
    <source>
        <dbReference type="EMBL" id="GAN07553.1"/>
    </source>
</evidence>
<feature type="domain" description="BHLH" evidence="7">
    <location>
        <begin position="67"/>
        <end position="119"/>
    </location>
</feature>
<dbReference type="AlphaFoldDB" id="A0A0C9MZ44"/>
<gene>
    <name evidence="8" type="ORF">MAM1_0166d07053</name>
</gene>
<dbReference type="GO" id="GO:0045944">
    <property type="term" value="P:positive regulation of transcription by RNA polymerase II"/>
    <property type="evidence" value="ECO:0007669"/>
    <property type="project" value="TreeGrafter"/>
</dbReference>
<dbReference type="Pfam" id="PF00010">
    <property type="entry name" value="HLH"/>
    <property type="match status" value="1"/>
</dbReference>
<dbReference type="GO" id="GO:0003677">
    <property type="term" value="F:DNA binding"/>
    <property type="evidence" value="ECO:0007669"/>
    <property type="project" value="UniProtKB-KW"/>
</dbReference>
<evidence type="ECO:0000256" key="4">
    <source>
        <dbReference type="ARBA" id="ARBA00023163"/>
    </source>
</evidence>
<dbReference type="STRING" id="91626.A0A0C9MZ44"/>
<dbReference type="InterPro" id="IPR036638">
    <property type="entry name" value="HLH_DNA-bd_sf"/>
</dbReference>
<proteinExistence type="predicted"/>
<evidence type="ECO:0000256" key="6">
    <source>
        <dbReference type="SAM" id="MobiDB-lite"/>
    </source>
</evidence>
<dbReference type="Proteomes" id="UP000053815">
    <property type="component" value="Unassembled WGS sequence"/>
</dbReference>
<protein>
    <recommendedName>
        <fullName evidence="7">BHLH domain-containing protein</fullName>
    </recommendedName>
</protein>
<dbReference type="Gene3D" id="4.10.280.10">
    <property type="entry name" value="Helix-loop-helix DNA-binding domain"/>
    <property type="match status" value="1"/>
</dbReference>
<dbReference type="OrthoDB" id="8964853at2759"/>
<dbReference type="PROSITE" id="PS50888">
    <property type="entry name" value="BHLH"/>
    <property type="match status" value="1"/>
</dbReference>
<reference evidence="8" key="1">
    <citation type="submission" date="2014-09" db="EMBL/GenBank/DDBJ databases">
        <title>Draft genome sequence of an oleaginous Mucoromycotina fungus Mucor ambiguus NBRC6742.</title>
        <authorList>
            <person name="Takeda I."/>
            <person name="Yamane N."/>
            <person name="Morita T."/>
            <person name="Tamano K."/>
            <person name="Machida M."/>
            <person name="Baker S."/>
            <person name="Koike H."/>
        </authorList>
    </citation>
    <scope>NUCLEOTIDE SEQUENCE</scope>
    <source>
        <strain evidence="8">NBRC 6742</strain>
    </source>
</reference>
<feature type="region of interest" description="Disordered" evidence="6">
    <location>
        <begin position="415"/>
        <end position="435"/>
    </location>
</feature>
<feature type="region of interest" description="Disordered" evidence="6">
    <location>
        <begin position="144"/>
        <end position="228"/>
    </location>
</feature>
<dbReference type="InterPro" id="IPR011598">
    <property type="entry name" value="bHLH_dom"/>
</dbReference>
<evidence type="ECO:0000256" key="3">
    <source>
        <dbReference type="ARBA" id="ARBA00023159"/>
    </source>
</evidence>
<dbReference type="GO" id="GO:0046983">
    <property type="term" value="F:protein dimerization activity"/>
    <property type="evidence" value="ECO:0007669"/>
    <property type="project" value="InterPro"/>
</dbReference>
<dbReference type="GO" id="GO:0003700">
    <property type="term" value="F:DNA-binding transcription factor activity"/>
    <property type="evidence" value="ECO:0007669"/>
    <property type="project" value="TreeGrafter"/>
</dbReference>
<dbReference type="SUPFAM" id="SSF47459">
    <property type="entry name" value="HLH, helix-loop-helix DNA-binding domain"/>
    <property type="match status" value="1"/>
</dbReference>
<keyword evidence="9" id="KW-1185">Reference proteome</keyword>
<keyword evidence="5" id="KW-0539">Nucleus</keyword>
<evidence type="ECO:0000259" key="7">
    <source>
        <dbReference type="PROSITE" id="PS50888"/>
    </source>
</evidence>
<evidence type="ECO:0000256" key="5">
    <source>
        <dbReference type="ARBA" id="ARBA00023242"/>
    </source>
</evidence>
<evidence type="ECO:0000256" key="1">
    <source>
        <dbReference type="ARBA" id="ARBA00023015"/>
    </source>
</evidence>
<organism evidence="8">
    <name type="scientific">Mucor ambiguus</name>
    <dbReference type="NCBI Taxonomy" id="91626"/>
    <lineage>
        <taxon>Eukaryota</taxon>
        <taxon>Fungi</taxon>
        <taxon>Fungi incertae sedis</taxon>
        <taxon>Mucoromycota</taxon>
        <taxon>Mucoromycotina</taxon>
        <taxon>Mucoromycetes</taxon>
        <taxon>Mucorales</taxon>
        <taxon>Mucorineae</taxon>
        <taxon>Mucoraceae</taxon>
        <taxon>Mucor</taxon>
    </lineage>
</organism>
<dbReference type="GO" id="GO:0090575">
    <property type="term" value="C:RNA polymerase II transcription regulator complex"/>
    <property type="evidence" value="ECO:0007669"/>
    <property type="project" value="TreeGrafter"/>
</dbReference>
<sequence>MPSEKFRITTNGQSLRNPNNGFFGMTLSANMTLDERYVDGRQSTYCLCMNNSRLLHQTNSDVSAHNDRRSAHNALERQRREHLNVKFQQLAHALPSLQTVRRPSKTMIVAKSLEFVSSSLKRETTYTSEIQKLRLENEKLRKQAEASSNQLKKQIANQDTTSTESDLSSTTPSPKKTTDSNDDNASETSTLIAKKEEEEVKISRKRKASAVSDPQLSPPPTPEAMRGNNKHHPVAIATPVGHQQKKKKMVKQTKTLPATAAPITVTATAPTSVATVPSTTTTIPVSSMAQQLPMYNATVSAASLLSTPAASLIDSPWSPIDDGHLQSSLLTTYPPNTITNNQTNNTHNYFDMTSPSSSSSANMLYDLYTDNIHPMLLAPYYIPSETTTSTTSATTTSLYAGYPTANINYQHFNHTQQPHQRHQSGGHQGHDFYLS</sequence>
<dbReference type="PANTHER" id="PTHR10328">
    <property type="entry name" value="PROTEIN MAX MYC-ASSOCIATED FACTOR X"/>
    <property type="match status" value="1"/>
</dbReference>